<dbReference type="EMBL" id="WUBL01000007">
    <property type="protein sequence ID" value="KAF2972357.1"/>
    <property type="molecule type" value="Genomic_DNA"/>
</dbReference>
<feature type="compositionally biased region" description="Acidic residues" evidence="1">
    <location>
        <begin position="351"/>
        <end position="383"/>
    </location>
</feature>
<sequence length="458" mass="50961">MQPLLTEPFGPLWQDPNTKALVERRLDHTLKDFKALVHSMKETVEETRLKLGLGPDFEVAPQVSSDCEGVPVSSAKKLKQIKIDDGPIGKRDMVKIALQFSTHEDSLKIMADINQKLDLMMTGNLRNEPYRKVQSQEKLFNLLQADSYGYLLEETTQERQRFEVFISSYENDECTTIQLGDVFSQRHQPSLVRKYHIATTAASSVLFMYKTLWMPVALTTKDVFLISRHGNVDFDEIYLAKKSLDETDGSTTTTPNHNPSSEAAGVSTLFYLGIFLIEVMLWKPVHEFWDDDDGVDLSNIPLEEIFDYTTAKGFGRIEGILKGIEWISSPGYKEVVGHCIKAQEALAAAGAEEEEDEEEDEEKEEKEDDNNEDEDNDNDDYEESPSVAAARRRQQAPLQPVPKKSKSLPPLKISSLRAAVCETGGLTAASFAAAYADATAAVAAATALLSPAPPPSHI</sequence>
<protein>
    <submittedName>
        <fullName evidence="2">Uncharacterized protein</fullName>
    </submittedName>
</protein>
<dbReference type="PANTHER" id="PTHR35186">
    <property type="entry name" value="ANK_REP_REGION DOMAIN-CONTAINING PROTEIN"/>
    <property type="match status" value="1"/>
</dbReference>
<feature type="region of interest" description="Disordered" evidence="1">
    <location>
        <begin position="346"/>
        <end position="409"/>
    </location>
</feature>
<dbReference type="OrthoDB" id="3565018at2759"/>
<gene>
    <name evidence="2" type="ORF">GQX73_g1353</name>
</gene>
<evidence type="ECO:0000313" key="3">
    <source>
        <dbReference type="Proteomes" id="UP000481858"/>
    </source>
</evidence>
<dbReference type="PANTHER" id="PTHR35186:SF4">
    <property type="entry name" value="PRION-INHIBITION AND PROPAGATION HELO DOMAIN-CONTAINING PROTEIN"/>
    <property type="match status" value="1"/>
</dbReference>
<accession>A0A7C8NCU5</accession>
<name>A0A7C8NCU5_9PEZI</name>
<reference evidence="2 3" key="1">
    <citation type="submission" date="2019-12" db="EMBL/GenBank/DDBJ databases">
        <title>Draft genome sequence of the ascomycete Xylaria multiplex DSM 110363.</title>
        <authorList>
            <person name="Buettner E."/>
            <person name="Kellner H."/>
        </authorList>
    </citation>
    <scope>NUCLEOTIDE SEQUENCE [LARGE SCALE GENOMIC DNA]</scope>
    <source>
        <strain evidence="2 3">DSM 110363</strain>
    </source>
</reference>
<dbReference type="InParanoid" id="A0A7C8NCU5"/>
<evidence type="ECO:0000256" key="1">
    <source>
        <dbReference type="SAM" id="MobiDB-lite"/>
    </source>
</evidence>
<feature type="compositionally biased region" description="Low complexity" evidence="1">
    <location>
        <begin position="384"/>
        <end position="409"/>
    </location>
</feature>
<proteinExistence type="predicted"/>
<keyword evidence="3" id="KW-1185">Reference proteome</keyword>
<comment type="caution">
    <text evidence="2">The sequence shown here is derived from an EMBL/GenBank/DDBJ whole genome shotgun (WGS) entry which is preliminary data.</text>
</comment>
<organism evidence="2 3">
    <name type="scientific">Xylaria multiplex</name>
    <dbReference type="NCBI Taxonomy" id="323545"/>
    <lineage>
        <taxon>Eukaryota</taxon>
        <taxon>Fungi</taxon>
        <taxon>Dikarya</taxon>
        <taxon>Ascomycota</taxon>
        <taxon>Pezizomycotina</taxon>
        <taxon>Sordariomycetes</taxon>
        <taxon>Xylariomycetidae</taxon>
        <taxon>Xylariales</taxon>
        <taxon>Xylariaceae</taxon>
        <taxon>Xylaria</taxon>
    </lineage>
</organism>
<dbReference type="AlphaFoldDB" id="A0A7C8NCU5"/>
<dbReference type="Proteomes" id="UP000481858">
    <property type="component" value="Unassembled WGS sequence"/>
</dbReference>
<evidence type="ECO:0000313" key="2">
    <source>
        <dbReference type="EMBL" id="KAF2972357.1"/>
    </source>
</evidence>